<reference evidence="1" key="1">
    <citation type="submission" date="2012-11" db="EMBL/GenBank/DDBJ databases">
        <title>Dependencies among metagenomic species, viruses, plasmids and units of genetic variation.</title>
        <authorList>
            <person name="Nielsen H.B."/>
            <person name="Almeida M."/>
            <person name="Juncker A.S."/>
            <person name="Rasmussen S."/>
            <person name="Li J."/>
            <person name="Sunagawa S."/>
            <person name="Plichta D."/>
            <person name="Gautier L."/>
            <person name="Le Chatelier E."/>
            <person name="Peletier E."/>
            <person name="Bonde I."/>
            <person name="Nielsen T."/>
            <person name="Manichanh C."/>
            <person name="Arumugam M."/>
            <person name="Batto J."/>
            <person name="Santos M.B.Q.D."/>
            <person name="Blom N."/>
            <person name="Borruel N."/>
            <person name="Burgdorf K.S."/>
            <person name="Boumezbeur F."/>
            <person name="Casellas F."/>
            <person name="Dore J."/>
            <person name="Guarner F."/>
            <person name="Hansen T."/>
            <person name="Hildebrand F."/>
            <person name="Kaas R.S."/>
            <person name="Kennedy S."/>
            <person name="Kristiansen K."/>
            <person name="Kultima J.R."/>
            <person name="Leonard P."/>
            <person name="Levenez F."/>
            <person name="Lund O."/>
            <person name="Moumen B."/>
            <person name="Le Paslier D."/>
            <person name="Pons N."/>
            <person name="Pedersen O."/>
            <person name="Prifti E."/>
            <person name="Qin J."/>
            <person name="Raes J."/>
            <person name="Tap J."/>
            <person name="Tims S."/>
            <person name="Ussery D.W."/>
            <person name="Yamada T."/>
            <person name="MetaHit consortium"/>
            <person name="Renault P."/>
            <person name="Sicheritz-Ponten T."/>
            <person name="Bork P."/>
            <person name="Wang J."/>
            <person name="Brunak S."/>
            <person name="Ehrlich S.D."/>
        </authorList>
    </citation>
    <scope>NUCLEOTIDE SEQUENCE [LARGE SCALE GENOMIC DNA]</scope>
</reference>
<organism evidence="1 2">
    <name type="scientific">Candidatus Colimorpha enterica</name>
    <dbReference type="NCBI Taxonomy" id="3083063"/>
    <lineage>
        <taxon>Bacteria</taxon>
        <taxon>Pseudomonadati</taxon>
        <taxon>Bacteroidota</taxon>
        <taxon>Bacteroidia</taxon>
        <taxon>Bacteroidales</taxon>
        <taxon>Candidatus Colimorpha</taxon>
    </lineage>
</organism>
<comment type="caution">
    <text evidence="1">The sequence shown here is derived from an EMBL/GenBank/DDBJ whole genome shotgun (WGS) entry which is preliminary data.</text>
</comment>
<dbReference type="EMBL" id="CBFW010000407">
    <property type="protein sequence ID" value="CDC76921.1"/>
    <property type="molecule type" value="Genomic_DNA"/>
</dbReference>
<proteinExistence type="predicted"/>
<sequence>MLGIDDKQTLEMIPYITGKRIYAPALENTDLYTDISRQMSEGKDRVTDLYEAYLEAINVSYKNTGSYYGPDATNPLKEVSSLVQSEFSIGFWNYQLGNECTVEDVKLWAECGMTIAMTPHFNYERDDKSAFLDILDACNEYGIKVILCIEGLEYPHAQNEEAYAALCSKVYADFAKHPAVFAVALGDEPGSGAMYTLLSKAIALAKENIPGVEYHVNFLPYYSTLGNDILGGKDYLAFMKRFVKDSGLDLFSYDCYCQMRGNIEGYFTSMKGYSSIAKETGSDWWNTVLITGHRDQLCPDENQIRWQLNTSVASGAKGILWYQFYDSPELENYYGSPIDCFGNTTETYDRLAHVLKTFHMQHGDLLLSLNYKAAYHFGESYGGYSYFPTGVHKQIINMKAPDDLSGIVSFFTDDQGEEYVVIVNNSLDTIGQFTFVLDREQTHGMVRIRENGDALLDCLSNNHSFTVTESATEYQVSFWLNPGQLEVFKLS</sequence>
<accession>R6UA07</accession>
<gene>
    <name evidence="1" type="ORF">BN580_00216</name>
</gene>
<protein>
    <recommendedName>
        <fullName evidence="3">Glycoside hydrolase family 42 N-terminal domain-containing protein</fullName>
    </recommendedName>
</protein>
<dbReference type="Gene3D" id="3.20.20.80">
    <property type="entry name" value="Glycosidases"/>
    <property type="match status" value="2"/>
</dbReference>
<dbReference type="Proteomes" id="UP000017938">
    <property type="component" value="Unassembled WGS sequence"/>
</dbReference>
<dbReference type="SUPFAM" id="SSF51445">
    <property type="entry name" value="(Trans)glycosidases"/>
    <property type="match status" value="1"/>
</dbReference>
<dbReference type="STRING" id="1263015.BN580_00216"/>
<dbReference type="AlphaFoldDB" id="R6UA07"/>
<evidence type="ECO:0000313" key="1">
    <source>
        <dbReference type="EMBL" id="CDC76921.1"/>
    </source>
</evidence>
<evidence type="ECO:0000313" key="2">
    <source>
        <dbReference type="Proteomes" id="UP000017938"/>
    </source>
</evidence>
<dbReference type="InterPro" id="IPR017853">
    <property type="entry name" value="GH"/>
</dbReference>
<evidence type="ECO:0008006" key="3">
    <source>
        <dbReference type="Google" id="ProtNLM"/>
    </source>
</evidence>
<name>R6UA07_9BACT</name>